<feature type="compositionally biased region" description="Low complexity" evidence="1">
    <location>
        <begin position="1"/>
        <end position="29"/>
    </location>
</feature>
<keyword evidence="4" id="KW-1185">Reference proteome</keyword>
<dbReference type="InterPro" id="IPR024520">
    <property type="entry name" value="DUF3558"/>
</dbReference>
<dbReference type="OrthoDB" id="3589247at2"/>
<keyword evidence="2" id="KW-1133">Transmembrane helix</keyword>
<evidence type="ECO:0000313" key="3">
    <source>
        <dbReference type="EMBL" id="PKV95098.1"/>
    </source>
</evidence>
<evidence type="ECO:0000256" key="1">
    <source>
        <dbReference type="SAM" id="MobiDB-lite"/>
    </source>
</evidence>
<name>A0A2N3WML9_9PSEU</name>
<accession>A0A2N3WML9</accession>
<organism evidence="3 4">
    <name type="scientific">Amycolatopsis echigonensis</name>
    <dbReference type="NCBI Taxonomy" id="2576905"/>
    <lineage>
        <taxon>Bacteria</taxon>
        <taxon>Bacillati</taxon>
        <taxon>Actinomycetota</taxon>
        <taxon>Actinomycetes</taxon>
        <taxon>Pseudonocardiales</taxon>
        <taxon>Pseudonocardiaceae</taxon>
        <taxon>Amycolatopsis</taxon>
    </lineage>
</organism>
<protein>
    <submittedName>
        <fullName evidence="3">Uncharacterized protein DUF3558</fullName>
    </submittedName>
</protein>
<keyword evidence="2" id="KW-0472">Membrane</keyword>
<dbReference type="Pfam" id="PF12079">
    <property type="entry name" value="DUF3558"/>
    <property type="match status" value="1"/>
</dbReference>
<feature type="region of interest" description="Disordered" evidence="1">
    <location>
        <begin position="1"/>
        <end position="39"/>
    </location>
</feature>
<dbReference type="AlphaFoldDB" id="A0A2N3WML9"/>
<gene>
    <name evidence="3" type="ORF">ATK30_5999</name>
</gene>
<reference evidence="3 4" key="1">
    <citation type="submission" date="2017-12" db="EMBL/GenBank/DDBJ databases">
        <title>Sequencing the genomes of 1000 Actinobacteria strains.</title>
        <authorList>
            <person name="Klenk H.-P."/>
        </authorList>
    </citation>
    <scope>NUCLEOTIDE SEQUENCE [LARGE SCALE GENOMIC DNA]</scope>
    <source>
        <strain evidence="3 4">DSM 45165</strain>
    </source>
</reference>
<proteinExistence type="predicted"/>
<evidence type="ECO:0000313" key="4">
    <source>
        <dbReference type="Proteomes" id="UP000233750"/>
    </source>
</evidence>
<keyword evidence="2" id="KW-0812">Transmembrane</keyword>
<sequence length="565" mass="59784">MNSPYGGMPQYGQGPQQPQPQWGQPQWGPAAPPPPPAPPRKKKLWLWLVPLIVIVLAATATGAIVLTGGDPLGGASASDSGMQPEAHTPAPQGRDAAAVTAALRAIDPCALVDPAVARQVGNPNAVTIAKGPHACFLVAGANYEPGDPGVTVKVGEYSEQLLRYFGFPTTIAGAKAYQYSETAKHPTCRMEFPVSFELAIEFSYSVTGGDGDVCPVVRRYAEAAVPRLRNPAAIAPAQRPYSAWDGCTLLATALPGDEAKKYRYRVSGSKDPLAGCETYDSSAQKVGPKIEMFYDTPADLTGSQPRSIAGKNVGMTTLGDHCQAKWDAGPAGNQNKWFADVTVQVEDSSCDAAAALAEHVMGLATGQPGQVAPAKEVLYGPGDNDTGARGACIDLAVTGSVPDCEPYQQVTVASSAQQIMADAAINRNVQCAVFNDAIVALYGKQFTPVTWGSHCFFVDPKHELMIQVNVNPKDAPGDYGQGSPGRRETTIAGKAAVEYTDDHNTEYDIYLSPTNDLRAHGNLHIKVEGQPGRGKDMPDAYNTLPPEALSTAEKAMAQTVEKYFK</sequence>
<dbReference type="EMBL" id="PJMY01000003">
    <property type="protein sequence ID" value="PKV95098.1"/>
    <property type="molecule type" value="Genomic_DNA"/>
</dbReference>
<evidence type="ECO:0000256" key="2">
    <source>
        <dbReference type="SAM" id="Phobius"/>
    </source>
</evidence>
<dbReference type="Proteomes" id="UP000233750">
    <property type="component" value="Unassembled WGS sequence"/>
</dbReference>
<feature type="transmembrane region" description="Helical" evidence="2">
    <location>
        <begin position="44"/>
        <end position="66"/>
    </location>
</feature>
<comment type="caution">
    <text evidence="3">The sequence shown here is derived from an EMBL/GenBank/DDBJ whole genome shotgun (WGS) entry which is preliminary data.</text>
</comment>
<dbReference type="RefSeq" id="WP_143271444.1">
    <property type="nucleotide sequence ID" value="NZ_PJMY01000003.1"/>
</dbReference>